<feature type="domain" description="Alpha-L-arabinofuranosidase C-terminal" evidence="7">
    <location>
        <begin position="458"/>
        <end position="639"/>
    </location>
</feature>
<dbReference type="PANTHER" id="PTHR31776">
    <property type="entry name" value="ALPHA-L-ARABINOFURANOSIDASE 1"/>
    <property type="match status" value="1"/>
</dbReference>
<dbReference type="EC" id="3.2.1.55" evidence="3"/>
<organism evidence="8 9">
    <name type="scientific">Tunturiibacter lichenicola</name>
    <dbReference type="NCBI Taxonomy" id="2051959"/>
    <lineage>
        <taxon>Bacteria</taxon>
        <taxon>Pseudomonadati</taxon>
        <taxon>Acidobacteriota</taxon>
        <taxon>Terriglobia</taxon>
        <taxon>Terriglobales</taxon>
        <taxon>Acidobacteriaceae</taxon>
        <taxon>Tunturiibacter</taxon>
    </lineage>
</organism>
<reference evidence="8 9" key="1">
    <citation type="submission" date="2020-07" db="EMBL/GenBank/DDBJ databases">
        <title>Genomic Encyclopedia of Type Strains, Phase IV (KMG-V): Genome sequencing to study the core and pangenomes of soil and plant-associated prokaryotes.</title>
        <authorList>
            <person name="Whitman W."/>
        </authorList>
    </citation>
    <scope>NUCLEOTIDE SEQUENCE [LARGE SCALE GENOMIC DNA]</scope>
    <source>
        <strain evidence="8 9">M8UP30</strain>
    </source>
</reference>
<evidence type="ECO:0000256" key="2">
    <source>
        <dbReference type="ARBA" id="ARBA00007186"/>
    </source>
</evidence>
<comment type="similarity">
    <text evidence="2">Belongs to the glycosyl hydrolase 51 family.</text>
</comment>
<dbReference type="AlphaFoldDB" id="A0A7Y9NLY1"/>
<evidence type="ECO:0000256" key="4">
    <source>
        <dbReference type="ARBA" id="ARBA00022729"/>
    </source>
</evidence>
<evidence type="ECO:0000256" key="5">
    <source>
        <dbReference type="ARBA" id="ARBA00022801"/>
    </source>
</evidence>
<evidence type="ECO:0000313" key="9">
    <source>
        <dbReference type="Proteomes" id="UP000534186"/>
    </source>
</evidence>
<dbReference type="PANTHER" id="PTHR31776:SF0">
    <property type="entry name" value="ALPHA-L-ARABINOFURANOSIDASE 1"/>
    <property type="match status" value="1"/>
</dbReference>
<dbReference type="Gene3D" id="3.20.20.80">
    <property type="entry name" value="Glycosidases"/>
    <property type="match status" value="1"/>
</dbReference>
<sequence>MKSIHLEKTVLARLLGLKAAALIVATSFISTGAAQTTPASLKIALDKPVHAVSQTLYGLMTEEINFSYDGGLYAELVRNRTFQDHGFGGIAHWNIEHYGSSRASMEIDPAEGPSAALSHSLALTITQADAANRAGVRNEGYWGMALRPNTTYKGSLYAKADSTFVGTLNLALINDNTGKAAASTDTPALTREWKRYEFTLKTGDLETSSENHLLLTAGHTGRIWLDLISLMPPTFNNRENGNRSDLMEKMAAMHPTFLRLPGGNYLEGDQIDERFDWKNTIGPLVDRPTHRSPWNYQSSDGMGLLEFLEWTEDLKIQTVLAVYAGYSLKGDHIQAGPALVPHVQDALDEIEFAIGDTSTQWGALRAKLGHPIPFHVNYVEIGNEDQFDHSDSYEGRYAQFYKAIKTKYPQLQLIATTPLKRTRPDVVDDHYYRRADEFFDDVKHYDQTDRNGPKIFVGEWATREGSPTTNMGAALGDAAWMTGMERNSDLIVMASYAPLFVNVNPGGMQWESDLIGYDALKSYGAPSYYAQCMFGEYLGDEVPTSSITGEGKLFFYSVTRDSRTGKIYLKMVNASSLPQALDINFSGMNKVMPEAMLISLSGKTNAETNSISAPKQIVPVKTSTRIEGPNFSHTIPPYSVQVLELEAH</sequence>
<accession>A0A7Y9NLY1</accession>
<dbReference type="SUPFAM" id="SSF51445">
    <property type="entry name" value="(Trans)glycosidases"/>
    <property type="match status" value="1"/>
</dbReference>
<dbReference type="InterPro" id="IPR055235">
    <property type="entry name" value="ASD1_cat"/>
</dbReference>
<comment type="caution">
    <text evidence="8">The sequence shown here is derived from an EMBL/GenBank/DDBJ whole genome shotgun (WGS) entry which is preliminary data.</text>
</comment>
<evidence type="ECO:0000259" key="7">
    <source>
        <dbReference type="SMART" id="SM00813"/>
    </source>
</evidence>
<evidence type="ECO:0000256" key="1">
    <source>
        <dbReference type="ARBA" id="ARBA00001462"/>
    </source>
</evidence>
<dbReference type="Pfam" id="PF22848">
    <property type="entry name" value="ASD1_dom"/>
    <property type="match status" value="1"/>
</dbReference>
<gene>
    <name evidence="8" type="ORF">HDF12_002161</name>
</gene>
<evidence type="ECO:0000256" key="3">
    <source>
        <dbReference type="ARBA" id="ARBA00012670"/>
    </source>
</evidence>
<dbReference type="SUPFAM" id="SSF51011">
    <property type="entry name" value="Glycosyl hydrolase domain"/>
    <property type="match status" value="1"/>
</dbReference>
<dbReference type="GO" id="GO:0046556">
    <property type="term" value="F:alpha-L-arabinofuranosidase activity"/>
    <property type="evidence" value="ECO:0007669"/>
    <property type="project" value="UniProtKB-EC"/>
</dbReference>
<dbReference type="Proteomes" id="UP000534186">
    <property type="component" value="Unassembled WGS sequence"/>
</dbReference>
<keyword evidence="4" id="KW-0732">Signal</keyword>
<comment type="catalytic activity">
    <reaction evidence="1">
        <text>Hydrolysis of terminal non-reducing alpha-L-arabinofuranoside residues in alpha-L-arabinosides.</text>
        <dbReference type="EC" id="3.2.1.55"/>
    </reaction>
</comment>
<dbReference type="SUPFAM" id="SSF49785">
    <property type="entry name" value="Galactose-binding domain-like"/>
    <property type="match status" value="1"/>
</dbReference>
<keyword evidence="8" id="KW-0326">Glycosidase</keyword>
<dbReference type="Pfam" id="PF06964">
    <property type="entry name" value="Alpha-L-AF_C"/>
    <property type="match status" value="1"/>
</dbReference>
<proteinExistence type="inferred from homology"/>
<evidence type="ECO:0000256" key="6">
    <source>
        <dbReference type="ARBA" id="ARBA00023180"/>
    </source>
</evidence>
<dbReference type="InterPro" id="IPR013780">
    <property type="entry name" value="Glyco_hydro_b"/>
</dbReference>
<dbReference type="InterPro" id="IPR008979">
    <property type="entry name" value="Galactose-bd-like_sf"/>
</dbReference>
<dbReference type="GO" id="GO:0046373">
    <property type="term" value="P:L-arabinose metabolic process"/>
    <property type="evidence" value="ECO:0007669"/>
    <property type="project" value="InterPro"/>
</dbReference>
<dbReference type="Gene3D" id="2.60.40.1180">
    <property type="entry name" value="Golgi alpha-mannosidase II"/>
    <property type="match status" value="1"/>
</dbReference>
<dbReference type="InterPro" id="IPR003305">
    <property type="entry name" value="CenC_carb-bd"/>
</dbReference>
<dbReference type="EMBL" id="JACCCV010000001">
    <property type="protein sequence ID" value="NYF51796.1"/>
    <property type="molecule type" value="Genomic_DNA"/>
</dbReference>
<keyword evidence="5 8" id="KW-0378">Hydrolase</keyword>
<dbReference type="InterPro" id="IPR017853">
    <property type="entry name" value="GH"/>
</dbReference>
<name>A0A7Y9NLY1_9BACT</name>
<dbReference type="SMART" id="SM00813">
    <property type="entry name" value="Alpha-L-AF_C"/>
    <property type="match status" value="1"/>
</dbReference>
<keyword evidence="6" id="KW-0325">Glycoprotein</keyword>
<dbReference type="InterPro" id="IPR010720">
    <property type="entry name" value="Alpha-L-AF_C"/>
</dbReference>
<protein>
    <recommendedName>
        <fullName evidence="3">non-reducing end alpha-L-arabinofuranosidase</fullName>
        <ecNumber evidence="3">3.2.1.55</ecNumber>
    </recommendedName>
</protein>
<dbReference type="InterPro" id="IPR051563">
    <property type="entry name" value="Glycosyl_Hydrolase_51"/>
</dbReference>
<evidence type="ECO:0000313" key="8">
    <source>
        <dbReference type="EMBL" id="NYF51796.1"/>
    </source>
</evidence>
<dbReference type="Pfam" id="PF02018">
    <property type="entry name" value="CBM_4_9"/>
    <property type="match status" value="1"/>
</dbReference>